<accession>A0A934VLS9</accession>
<name>A0A934VLS9_9BACT</name>
<dbReference type="RefSeq" id="WP_200390643.1">
    <property type="nucleotide sequence ID" value="NZ_JAENIO010000006.1"/>
</dbReference>
<proteinExistence type="predicted"/>
<comment type="caution">
    <text evidence="1">The sequence shown here is derived from an EMBL/GenBank/DDBJ whole genome shotgun (WGS) entry which is preliminary data.</text>
</comment>
<dbReference type="AlphaFoldDB" id="A0A934VLS9"/>
<dbReference type="EMBL" id="JAENIO010000006">
    <property type="protein sequence ID" value="MBK1833210.1"/>
    <property type="molecule type" value="Genomic_DNA"/>
</dbReference>
<gene>
    <name evidence="1" type="ORF">JIN78_03985</name>
</gene>
<dbReference type="Proteomes" id="UP000604083">
    <property type="component" value="Unassembled WGS sequence"/>
</dbReference>
<reference evidence="1" key="1">
    <citation type="submission" date="2021-01" db="EMBL/GenBank/DDBJ databases">
        <title>Modified the classification status of verrucomicrobia.</title>
        <authorList>
            <person name="Feng X."/>
        </authorList>
    </citation>
    <scope>NUCLEOTIDE SEQUENCE</scope>
    <source>
        <strain evidence="1">KCTC 12986</strain>
    </source>
</reference>
<evidence type="ECO:0000313" key="1">
    <source>
        <dbReference type="EMBL" id="MBK1833210.1"/>
    </source>
</evidence>
<keyword evidence="2" id="KW-1185">Reference proteome</keyword>
<organism evidence="1 2">
    <name type="scientific">Roseibacillus ishigakijimensis</name>
    <dbReference type="NCBI Taxonomy" id="454146"/>
    <lineage>
        <taxon>Bacteria</taxon>
        <taxon>Pseudomonadati</taxon>
        <taxon>Verrucomicrobiota</taxon>
        <taxon>Verrucomicrobiia</taxon>
        <taxon>Verrucomicrobiales</taxon>
        <taxon>Verrucomicrobiaceae</taxon>
        <taxon>Roseibacillus</taxon>
    </lineage>
</organism>
<protein>
    <submittedName>
        <fullName evidence="1">Uncharacterized protein</fullName>
    </submittedName>
</protein>
<evidence type="ECO:0000313" key="2">
    <source>
        <dbReference type="Proteomes" id="UP000604083"/>
    </source>
</evidence>
<sequence length="87" mass="10258">MKRDDMLSKLRAQAGVIAKGKALSREGAFELLRAHYRAQDIKPRSLDYREELIGFLERTLPKTPISQWSEQEIERWWQSPESTRLRS</sequence>